<dbReference type="Proteomes" id="UP000717696">
    <property type="component" value="Unassembled WGS sequence"/>
</dbReference>
<keyword evidence="3" id="KW-1185">Reference proteome</keyword>
<evidence type="ECO:0000256" key="1">
    <source>
        <dbReference type="SAM" id="SignalP"/>
    </source>
</evidence>
<evidence type="ECO:0000313" key="2">
    <source>
        <dbReference type="EMBL" id="KAH7124881.1"/>
    </source>
</evidence>
<dbReference type="InterPro" id="IPR036866">
    <property type="entry name" value="RibonucZ/Hydroxyglut_hydro"/>
</dbReference>
<protein>
    <recommendedName>
        <fullName evidence="4">Metallo-beta-lactamase domain-containing protein</fullName>
    </recommendedName>
</protein>
<feature type="signal peptide" evidence="1">
    <location>
        <begin position="1"/>
        <end position="20"/>
    </location>
</feature>
<keyword evidence="1" id="KW-0732">Signal</keyword>
<dbReference type="Gene3D" id="3.60.15.10">
    <property type="entry name" value="Ribonuclease Z/Hydroxyacylglutathione hydrolase-like"/>
    <property type="match status" value="1"/>
</dbReference>
<sequence>MHSPAFSVVLLAGALGTCGASTAASKLLAQGIEALGGFSQLSQVSGVSYVGGDIFRTKGVMQTYSLGGMDVPVAATGSQNVTFSYDGNDLRQRIDVRHKLGSYWTFARPLLEDVVYSMVVHGGKKGFAAIVEGSYSIWLPDAPSQGNLDGLLAAFLINEAHKLSPLLLLQILSNQNFTLRSEVVLTGQKLPAVHDRNLGLSVVFDIESYLPYIVRSTTNHSIFGSSTYDLLLTDYISVEGILFPTRIKTILNRRRLLGDYRVEHIVVNPTIDGTTFQGPGNVSESHLPRRSPEYGFAEISEWSTGYMWYGEWERALLNFTITQPFDDLPGLWHLDPGEVPSAYKQSILEFEHGVVVLDAPPHQSLLIIEWIRKDLRKPITHVWPSHHHHDHATGLKDYVNIGAKIIVLDEAKSYYQNISGVEFATFTTDVPFVLKDRKMHAKFIHMAESFHAFDQSYVVVTPACITENSTMAIFDADHVTPAIFNQIEQAAPMELLDRVAHDRISDDAVLISAHEAIMPIKALHNVTGYLAPGYSNLDFRFGSSDCE</sequence>
<comment type="caution">
    <text evidence="2">The sequence shown here is derived from an EMBL/GenBank/DDBJ whole genome shotgun (WGS) entry which is preliminary data.</text>
</comment>
<gene>
    <name evidence="2" type="ORF">B0J13DRAFT_598944</name>
</gene>
<evidence type="ECO:0000313" key="3">
    <source>
        <dbReference type="Proteomes" id="UP000717696"/>
    </source>
</evidence>
<dbReference type="SUPFAM" id="SSF56281">
    <property type="entry name" value="Metallo-hydrolase/oxidoreductase"/>
    <property type="match status" value="1"/>
</dbReference>
<proteinExistence type="predicted"/>
<reference evidence="2" key="1">
    <citation type="journal article" date="2021" name="Nat. Commun.">
        <title>Genetic determinants of endophytism in the Arabidopsis root mycobiome.</title>
        <authorList>
            <person name="Mesny F."/>
            <person name="Miyauchi S."/>
            <person name="Thiergart T."/>
            <person name="Pickel B."/>
            <person name="Atanasova L."/>
            <person name="Karlsson M."/>
            <person name="Huettel B."/>
            <person name="Barry K.W."/>
            <person name="Haridas S."/>
            <person name="Chen C."/>
            <person name="Bauer D."/>
            <person name="Andreopoulos W."/>
            <person name="Pangilinan J."/>
            <person name="LaButti K."/>
            <person name="Riley R."/>
            <person name="Lipzen A."/>
            <person name="Clum A."/>
            <person name="Drula E."/>
            <person name="Henrissat B."/>
            <person name="Kohler A."/>
            <person name="Grigoriev I.V."/>
            <person name="Martin F.M."/>
            <person name="Hacquard S."/>
        </authorList>
    </citation>
    <scope>NUCLEOTIDE SEQUENCE</scope>
    <source>
        <strain evidence="2">MPI-CAGE-AT-0021</strain>
    </source>
</reference>
<dbReference type="AlphaFoldDB" id="A0A9P9DT99"/>
<evidence type="ECO:0008006" key="4">
    <source>
        <dbReference type="Google" id="ProtNLM"/>
    </source>
</evidence>
<accession>A0A9P9DT99</accession>
<name>A0A9P9DT99_9HYPO</name>
<dbReference type="OrthoDB" id="3481168at2759"/>
<dbReference type="EMBL" id="JAGMUU010000024">
    <property type="protein sequence ID" value="KAH7124881.1"/>
    <property type="molecule type" value="Genomic_DNA"/>
</dbReference>
<organism evidence="2 3">
    <name type="scientific">Dactylonectria estremocensis</name>
    <dbReference type="NCBI Taxonomy" id="1079267"/>
    <lineage>
        <taxon>Eukaryota</taxon>
        <taxon>Fungi</taxon>
        <taxon>Dikarya</taxon>
        <taxon>Ascomycota</taxon>
        <taxon>Pezizomycotina</taxon>
        <taxon>Sordariomycetes</taxon>
        <taxon>Hypocreomycetidae</taxon>
        <taxon>Hypocreales</taxon>
        <taxon>Nectriaceae</taxon>
        <taxon>Dactylonectria</taxon>
    </lineage>
</organism>
<feature type="chain" id="PRO_5040229049" description="Metallo-beta-lactamase domain-containing protein" evidence="1">
    <location>
        <begin position="21"/>
        <end position="547"/>
    </location>
</feature>